<dbReference type="SUPFAM" id="SSF46785">
    <property type="entry name" value="Winged helix' DNA-binding domain"/>
    <property type="match status" value="1"/>
</dbReference>
<dbReference type="AlphaFoldDB" id="A0A9E5JV35"/>
<keyword evidence="1" id="KW-0805">Transcription regulation</keyword>
<organism evidence="5 6">
    <name type="scientific">Pseudomaricurvus hydrocarbonicus</name>
    <dbReference type="NCBI Taxonomy" id="1470433"/>
    <lineage>
        <taxon>Bacteria</taxon>
        <taxon>Pseudomonadati</taxon>
        <taxon>Pseudomonadota</taxon>
        <taxon>Gammaproteobacteria</taxon>
        <taxon>Cellvibrionales</taxon>
        <taxon>Cellvibrionaceae</taxon>
        <taxon>Pseudomaricurvus</taxon>
    </lineage>
</organism>
<sequence>MADVSRMVRRAFDERAKTLGVTRTQWQVMTVLKRHEGINQGRLAEHLDVEPITLCRMADRLQEAGMVERRRDPTDRRVWRLYLTDKAKQLSEELKPLGQEVLSEAMEGVSAQEREMMSQSLQQMRLNLVKNTPAKGLDPND</sequence>
<keyword evidence="2" id="KW-0238">DNA-binding</keyword>
<feature type="domain" description="HTH marR-type" evidence="4">
    <location>
        <begin position="1"/>
        <end position="126"/>
    </location>
</feature>
<dbReference type="Proteomes" id="UP000787472">
    <property type="component" value="Unassembled WGS sequence"/>
</dbReference>
<name>A0A9E5JV35_9GAMM</name>
<evidence type="ECO:0000313" key="6">
    <source>
        <dbReference type="Proteomes" id="UP000787472"/>
    </source>
</evidence>
<evidence type="ECO:0000256" key="3">
    <source>
        <dbReference type="ARBA" id="ARBA00023163"/>
    </source>
</evidence>
<dbReference type="Pfam" id="PF01047">
    <property type="entry name" value="MarR"/>
    <property type="match status" value="1"/>
</dbReference>
<dbReference type="GO" id="GO:0003700">
    <property type="term" value="F:DNA-binding transcription factor activity"/>
    <property type="evidence" value="ECO:0007669"/>
    <property type="project" value="InterPro"/>
</dbReference>
<dbReference type="SMART" id="SM00347">
    <property type="entry name" value="HTH_MARR"/>
    <property type="match status" value="1"/>
</dbReference>
<dbReference type="InterPro" id="IPR036390">
    <property type="entry name" value="WH_DNA-bd_sf"/>
</dbReference>
<dbReference type="PANTHER" id="PTHR42756:SF1">
    <property type="entry name" value="TRANSCRIPTIONAL REPRESSOR OF EMRAB OPERON"/>
    <property type="match status" value="1"/>
</dbReference>
<dbReference type="GO" id="GO:0003677">
    <property type="term" value="F:DNA binding"/>
    <property type="evidence" value="ECO:0007669"/>
    <property type="project" value="UniProtKB-KW"/>
</dbReference>
<proteinExistence type="predicted"/>
<dbReference type="Gene3D" id="1.10.10.10">
    <property type="entry name" value="Winged helix-like DNA-binding domain superfamily/Winged helix DNA-binding domain"/>
    <property type="match status" value="1"/>
</dbReference>
<evidence type="ECO:0000313" key="5">
    <source>
        <dbReference type="EMBL" id="NHO65440.1"/>
    </source>
</evidence>
<protein>
    <submittedName>
        <fullName evidence="5">MarR family transcriptional regulator</fullName>
    </submittedName>
</protein>
<dbReference type="RefSeq" id="WP_167184334.1">
    <property type="nucleotide sequence ID" value="NZ_JAAONZ010000004.1"/>
</dbReference>
<evidence type="ECO:0000256" key="1">
    <source>
        <dbReference type="ARBA" id="ARBA00023015"/>
    </source>
</evidence>
<comment type="caution">
    <text evidence="5">The sequence shown here is derived from an EMBL/GenBank/DDBJ whole genome shotgun (WGS) entry which is preliminary data.</text>
</comment>
<gene>
    <name evidence="5" type="ORF">G8770_07800</name>
</gene>
<dbReference type="PRINTS" id="PR00598">
    <property type="entry name" value="HTHMARR"/>
</dbReference>
<dbReference type="InterPro" id="IPR036388">
    <property type="entry name" value="WH-like_DNA-bd_sf"/>
</dbReference>
<reference evidence="5" key="1">
    <citation type="submission" date="2020-03" db="EMBL/GenBank/DDBJ databases">
        <authorList>
            <person name="Guo F."/>
        </authorList>
    </citation>
    <scope>NUCLEOTIDE SEQUENCE</scope>
    <source>
        <strain evidence="5">JCM 30134</strain>
    </source>
</reference>
<keyword evidence="6" id="KW-1185">Reference proteome</keyword>
<evidence type="ECO:0000259" key="4">
    <source>
        <dbReference type="PROSITE" id="PS50995"/>
    </source>
</evidence>
<keyword evidence="3" id="KW-0804">Transcription</keyword>
<dbReference type="InterPro" id="IPR000835">
    <property type="entry name" value="HTH_MarR-typ"/>
</dbReference>
<dbReference type="PROSITE" id="PS50995">
    <property type="entry name" value="HTH_MARR_2"/>
    <property type="match status" value="1"/>
</dbReference>
<evidence type="ECO:0000256" key="2">
    <source>
        <dbReference type="ARBA" id="ARBA00023125"/>
    </source>
</evidence>
<accession>A0A9E5JV35</accession>
<dbReference type="PANTHER" id="PTHR42756">
    <property type="entry name" value="TRANSCRIPTIONAL REGULATOR, MARR"/>
    <property type="match status" value="1"/>
</dbReference>
<dbReference type="EMBL" id="JAAONZ010000004">
    <property type="protein sequence ID" value="NHO65440.1"/>
    <property type="molecule type" value="Genomic_DNA"/>
</dbReference>